<accession>A0ACD3RR08</accession>
<dbReference type="Proteomes" id="UP000793456">
    <property type="component" value="Chromosome III"/>
</dbReference>
<comment type="caution">
    <text evidence="1">The sequence shown here is derived from an EMBL/GenBank/DDBJ whole genome shotgun (WGS) entry which is preliminary data.</text>
</comment>
<gene>
    <name evidence="1" type="ORF">E3U43_015733</name>
</gene>
<protein>
    <submittedName>
        <fullName evidence="1">Uncharacterized protein</fullName>
    </submittedName>
</protein>
<keyword evidence="2" id="KW-1185">Reference proteome</keyword>
<proteinExistence type="predicted"/>
<dbReference type="EMBL" id="CM011676">
    <property type="protein sequence ID" value="TMS21760.1"/>
    <property type="molecule type" value="Genomic_DNA"/>
</dbReference>
<organism evidence="1 2">
    <name type="scientific">Larimichthys crocea</name>
    <name type="common">Large yellow croaker</name>
    <name type="synonym">Pseudosciaena crocea</name>
    <dbReference type="NCBI Taxonomy" id="215358"/>
    <lineage>
        <taxon>Eukaryota</taxon>
        <taxon>Metazoa</taxon>
        <taxon>Chordata</taxon>
        <taxon>Craniata</taxon>
        <taxon>Vertebrata</taxon>
        <taxon>Euteleostomi</taxon>
        <taxon>Actinopterygii</taxon>
        <taxon>Neopterygii</taxon>
        <taxon>Teleostei</taxon>
        <taxon>Neoteleostei</taxon>
        <taxon>Acanthomorphata</taxon>
        <taxon>Eupercaria</taxon>
        <taxon>Sciaenidae</taxon>
        <taxon>Larimichthys</taxon>
    </lineage>
</organism>
<reference evidence="1" key="1">
    <citation type="submission" date="2018-11" db="EMBL/GenBank/DDBJ databases">
        <title>The sequence and de novo assembly of Larimichthys crocea genome using PacBio and Hi-C technologies.</title>
        <authorList>
            <person name="Xu P."/>
            <person name="Chen B."/>
            <person name="Zhou Z."/>
            <person name="Ke Q."/>
            <person name="Wu Y."/>
            <person name="Bai H."/>
            <person name="Pu F."/>
        </authorList>
    </citation>
    <scope>NUCLEOTIDE SEQUENCE</scope>
    <source>
        <tissue evidence="1">Muscle</tissue>
    </source>
</reference>
<evidence type="ECO:0000313" key="2">
    <source>
        <dbReference type="Proteomes" id="UP000793456"/>
    </source>
</evidence>
<sequence>MDPSEQKHFTVVDYVIFATLLAASMGIGLYHALSGGRQRTTQEFLMADRSMSCLPVSLSLIASFQSAVAIIGVPAEIYTHGTQYWFIGCAYVLGLLIPAHVFIPVLYRLRLSSAYEYLELRFSKPVRICGTLTFIFQTVVYMGVCVYTPAFALNAVTGFELWGAVLATGLVCTLYTTMGGLKAVIWTDVFQTVVMFAGQLAVIVVGVHKTGGVSEVWRKVLEGNRISGLDLNPDPTERHTFWTLAVGGVFLMLSLYGVNQAQVQRYLSSRTEKEAVRSCYMVFPSLQLALALSCVMGLVMFARYCGEDHSDKLGTSSRDAMVIYFVMDMLQGLPGLPGLFVACLFSAALSTISSAFNSLATVTMEDLIKPHFPPMTESRATLLSKALAMSYGLLCLAMAYLTHLMDDSVLQVALKIFGMVGGPILGLFCLGMFFPWANANGALAGLGAGLALAFWVGIGSIVTRSSGPRPPPPNCGAILLSNNTTAAIQTALSNVTLSRPSGLKRFYSLSYMWYSAVNCFTVVLIGLIISFLTGPMKEEDVAPGTIYPVLGKLFCFLPEHLQKKLCCVSPLRQTLPAEERRPPQHKEMNGLAYQQEDAASQEETESFLPEARAPVVELETTGHHVALYTDLCPGVKHLSANSTQMYYFKLKIDKNAIGNLSTAFVYNNNNVTVSDLKKTTICQNVTKGVQCTCEPLHKWGDKSCESKTECCQKDTCTFSKDKATACVSNTSVTINGSMELNVLNYASCLNEKTSVEYKKCSNNVTTEMKMMYSTLSGFNNLEILRYRLGSIYVEFLISIAEAVDPQALISISKDLSEALGPLSMETTGVVHLKIPKGPVCYNKTEKLECTVQHDLQTSPRWQLKSKERSKLITNGTQATLTQETLRTTVTITGVDALWEGEYMCIYEQSANNSFTITHKASGVMDVALQPNIAITTSPSFPSCQDEESVTLTVQCNIDNSDESYVVKWSSQNTAVTQPIHQDGIYEARIVVKCDPKPTTPPQVNCSFVNSCNQTRNASTDINIIYDGDKFCTADGDWENTKAGFTAVLKCKDNGPGERKRKCNSDATWGTETSSCVNKAVDNVLQKANIIDIGLGDIQENAADVFSLLGNVTNNTQNINTFANMNATIEVLSTLSKKSQLKPNSTSTNDFLESSSNLLNKSLADTWKTKTENRSLAGTYLDSVEQIIRMADIQSTTTKKNLEVAAKNCSKGSKCENKVFNVTILLDSEDPGSVKTAGFKELDSYLPNKDDDYQPNSIVVSTTAERKSSSVTIEIDFPLTKKRPRNVKMQCVSWDNTTNSWSSLGCKWGGPDDEGRCICTHLSSFAILMSKYPIDIPYMTEITYAGLSVSVISLIISLTIELIVWSTVVKTNSLYLRHTAHVNISLTLLIADSCFLASSEPSQISVIWCEIVVLFKHFCYLAMFFWMLCLSTTLLHQTTFPLHQLSKKVYLRYSLFVGYVCPMLIVFITFITNKAGSENTYFSKETCWLVYEGFMVGSIHTFVIPVGIIVFINIFSMVVVIMKLLHHPQFAKTSNSTEKKALVTVMRSVVLLTPIFGVTWIFGFAVMIVDLTSGILALAINYIFTALNAFQGFFILLTTCLFDKMTREALLNRFKINSPSSITESSAKSESIQK</sequence>
<name>A0ACD3RR08_LARCR</name>
<evidence type="ECO:0000313" key="1">
    <source>
        <dbReference type="EMBL" id="TMS21760.1"/>
    </source>
</evidence>